<evidence type="ECO:0000313" key="3">
    <source>
        <dbReference type="Proteomes" id="UP001196413"/>
    </source>
</evidence>
<gene>
    <name evidence="2" type="ORF">KIN20_023055</name>
</gene>
<sequence length="51" mass="5621">MLANVNTVNSSEALSKSNHSTISRTDVNFSRSRFSSPDVSLRFPLARAVPR</sequence>
<dbReference type="Proteomes" id="UP001196413">
    <property type="component" value="Unassembled WGS sequence"/>
</dbReference>
<evidence type="ECO:0000313" key="2">
    <source>
        <dbReference type="EMBL" id="KAJ1363233.1"/>
    </source>
</evidence>
<name>A0AAD5MV05_PARTN</name>
<feature type="region of interest" description="Disordered" evidence="1">
    <location>
        <begin position="1"/>
        <end position="37"/>
    </location>
</feature>
<reference evidence="2" key="1">
    <citation type="submission" date="2021-06" db="EMBL/GenBank/DDBJ databases">
        <title>Parelaphostrongylus tenuis whole genome reference sequence.</title>
        <authorList>
            <person name="Garwood T.J."/>
            <person name="Larsen P.A."/>
            <person name="Fountain-Jones N.M."/>
            <person name="Garbe J.R."/>
            <person name="Macchietto M.G."/>
            <person name="Kania S.A."/>
            <person name="Gerhold R.W."/>
            <person name="Richards J.E."/>
            <person name="Wolf T.M."/>
        </authorList>
    </citation>
    <scope>NUCLEOTIDE SEQUENCE</scope>
    <source>
        <strain evidence="2">MNPRO001-30</strain>
        <tissue evidence="2">Meninges</tissue>
    </source>
</reference>
<proteinExistence type="predicted"/>
<accession>A0AAD5MV05</accession>
<comment type="caution">
    <text evidence="2">The sequence shown here is derived from an EMBL/GenBank/DDBJ whole genome shotgun (WGS) entry which is preliminary data.</text>
</comment>
<protein>
    <submittedName>
        <fullName evidence="2">Uncharacterized protein</fullName>
    </submittedName>
</protein>
<evidence type="ECO:0000256" key="1">
    <source>
        <dbReference type="SAM" id="MobiDB-lite"/>
    </source>
</evidence>
<dbReference type="EMBL" id="JAHQIW010004643">
    <property type="protein sequence ID" value="KAJ1363233.1"/>
    <property type="molecule type" value="Genomic_DNA"/>
</dbReference>
<keyword evidence="3" id="KW-1185">Reference proteome</keyword>
<organism evidence="2 3">
    <name type="scientific">Parelaphostrongylus tenuis</name>
    <name type="common">Meningeal worm</name>
    <dbReference type="NCBI Taxonomy" id="148309"/>
    <lineage>
        <taxon>Eukaryota</taxon>
        <taxon>Metazoa</taxon>
        <taxon>Ecdysozoa</taxon>
        <taxon>Nematoda</taxon>
        <taxon>Chromadorea</taxon>
        <taxon>Rhabditida</taxon>
        <taxon>Rhabditina</taxon>
        <taxon>Rhabditomorpha</taxon>
        <taxon>Strongyloidea</taxon>
        <taxon>Metastrongylidae</taxon>
        <taxon>Parelaphostrongylus</taxon>
    </lineage>
</organism>
<dbReference type="AlphaFoldDB" id="A0AAD5MV05"/>